<evidence type="ECO:0000313" key="37">
    <source>
        <dbReference type="Proteomes" id="UP000534496"/>
    </source>
</evidence>
<dbReference type="GO" id="GO:0006633">
    <property type="term" value="P:fatty acid biosynthetic process"/>
    <property type="evidence" value="ECO:0007669"/>
    <property type="project" value="UniProtKB-UniRule"/>
</dbReference>
<dbReference type="EMBL" id="CAUZHL010000002">
    <property type="protein sequence ID" value="CAK1208403.1"/>
    <property type="molecule type" value="Genomic_DNA"/>
</dbReference>
<evidence type="ECO:0000313" key="16">
    <source>
        <dbReference type="EMBL" id="EFM0251563.1"/>
    </source>
</evidence>
<feature type="domain" description="4'-phosphopantetheinyl transferase" evidence="9">
    <location>
        <begin position="2"/>
        <end position="96"/>
    </location>
</feature>
<dbReference type="EMBL" id="AATJOC010000002">
    <property type="protein sequence ID" value="EFM0251563.1"/>
    <property type="molecule type" value="Genomic_DNA"/>
</dbReference>
<comment type="catalytic activity">
    <reaction evidence="8">
        <text>apo-[ACP] + CoA = holo-[ACP] + adenosine 3',5'-bisphosphate + H(+)</text>
        <dbReference type="Rhea" id="RHEA:12068"/>
        <dbReference type="Rhea" id="RHEA-COMP:9685"/>
        <dbReference type="Rhea" id="RHEA-COMP:9690"/>
        <dbReference type="ChEBI" id="CHEBI:15378"/>
        <dbReference type="ChEBI" id="CHEBI:29999"/>
        <dbReference type="ChEBI" id="CHEBI:57287"/>
        <dbReference type="ChEBI" id="CHEBI:58343"/>
        <dbReference type="ChEBI" id="CHEBI:64479"/>
        <dbReference type="EC" id="2.7.8.7"/>
    </reaction>
</comment>
<evidence type="ECO:0000313" key="38">
    <source>
        <dbReference type="Proteomes" id="UP000587626"/>
    </source>
</evidence>
<dbReference type="EMBL" id="AASZRA010000008">
    <property type="protein sequence ID" value="EFI6952344.1"/>
    <property type="molecule type" value="Genomic_DNA"/>
</dbReference>
<accession>A0A0F3U7Z6</accession>
<reference evidence="22 26" key="2">
    <citation type="submission" date="2018-06" db="EMBL/GenBank/DDBJ databases">
        <title>Draft genome sequence of mcr-1-harboring Escherichia coli isolated from wound infection of a hospitalized patient, in Bolivia.</title>
        <authorList>
            <person name="Munoz M.E."/>
            <person name="Moura Q."/>
            <person name="Ventura P.R.M."/>
            <person name="Bustos L.R."/>
            <person name="Ovando B.G."/>
            <person name="Terrazas D.I.V."/>
            <person name="Yarhui N.B."/>
            <person name="Cerdeira L."/>
            <person name="Lincopan N."/>
        </authorList>
    </citation>
    <scope>NUCLEOTIDE SEQUENCE [LARGE SCALE GENOMIC DNA]</scope>
    <source>
        <strain evidence="22 26">EcMLT</strain>
    </source>
</reference>
<evidence type="ECO:0000313" key="20">
    <source>
        <dbReference type="EMBL" id="MWK98421.1"/>
    </source>
</evidence>
<dbReference type="NCBIfam" id="TIGR00556">
    <property type="entry name" value="pantethn_trn"/>
    <property type="match status" value="1"/>
</dbReference>
<evidence type="ECO:0000256" key="5">
    <source>
        <dbReference type="ARBA" id="ARBA00022842"/>
    </source>
</evidence>
<keyword evidence="3 8" id="KW-0479">Metal-binding</keyword>
<dbReference type="EMBL" id="WTMQ01000004">
    <property type="protein sequence ID" value="MWL04683.1"/>
    <property type="molecule type" value="Genomic_DNA"/>
</dbReference>
<sequence length="122" mass="13669">MRIGTDIVEIARITKAIINGEMAFYERVYTAHERLLINPAEPDYERASGFWAAKEALVKAIGCGFRDGVRFQDIEIKHDAAKAPYFVISGRLQEIFIGQGLQNNSLSISHCRTHAIATVIVY</sequence>
<dbReference type="EMBL" id="UFZA01000001">
    <property type="protein sequence ID" value="STE02514.1"/>
    <property type="molecule type" value="Genomic_DNA"/>
</dbReference>
<keyword evidence="2 8" id="KW-0808">Transferase</keyword>
<dbReference type="Proteomes" id="UP000527548">
    <property type="component" value="Unassembled WGS sequence"/>
</dbReference>
<evidence type="ECO:0000256" key="8">
    <source>
        <dbReference type="HAMAP-Rule" id="MF_00101"/>
    </source>
</evidence>
<evidence type="ECO:0000313" key="15">
    <source>
        <dbReference type="EMBL" id="EFI6952344.1"/>
    </source>
</evidence>
<evidence type="ECO:0000313" key="34">
    <source>
        <dbReference type="Proteomes" id="UP000519859"/>
    </source>
</evidence>
<evidence type="ECO:0000313" key="13">
    <source>
        <dbReference type="EMBL" id="EFF8954569.1"/>
    </source>
</evidence>
<dbReference type="NCBIfam" id="TIGR00516">
    <property type="entry name" value="acpS"/>
    <property type="match status" value="1"/>
</dbReference>
<reference evidence="36 38" key="4">
    <citation type="submission" date="2018-08" db="EMBL/GenBank/DDBJ databases">
        <authorList>
            <consortium name="GenomeTrakr network: Whole genome sequencing for foodborne pathogen traceback"/>
        </authorList>
    </citation>
    <scope>NUCLEOTIDE SEQUENCE [LARGE SCALE GENOMIC DNA]</scope>
    <source>
        <strain evidence="16 36">AZ-TG73163</strain>
        <strain evidence="15">CFSAN046653</strain>
        <strain evidence="17 38">NC_STEC194</strain>
    </source>
</reference>
<dbReference type="Proteomes" id="UP000255164">
    <property type="component" value="Unassembled WGS sequence"/>
</dbReference>
<dbReference type="EMBL" id="CAADJZ010000001">
    <property type="protein sequence ID" value="VFT69946.1"/>
    <property type="molecule type" value="Genomic_DNA"/>
</dbReference>
<evidence type="ECO:0000313" key="22">
    <source>
        <dbReference type="EMBL" id="PZT64531.1"/>
    </source>
</evidence>
<comment type="cofactor">
    <cofactor evidence="8">
        <name>Mg(2+)</name>
        <dbReference type="ChEBI" id="CHEBI:18420"/>
    </cofactor>
</comment>
<dbReference type="EMBL" id="AASDFP010000062">
    <property type="protein sequence ID" value="EFB2194709.1"/>
    <property type="molecule type" value="Genomic_DNA"/>
</dbReference>
<evidence type="ECO:0000313" key="19">
    <source>
        <dbReference type="EMBL" id="MPU47520.1"/>
    </source>
</evidence>
<dbReference type="EMBL" id="VOTT01000004">
    <property type="protein sequence ID" value="MPU47520.1"/>
    <property type="molecule type" value="Genomic_DNA"/>
</dbReference>
<dbReference type="RefSeq" id="WP_001219669.1">
    <property type="nucleotide sequence ID" value="NZ_AP022540.1"/>
</dbReference>
<dbReference type="GO" id="GO:0000287">
    <property type="term" value="F:magnesium ion binding"/>
    <property type="evidence" value="ECO:0007669"/>
    <property type="project" value="UniProtKB-UniRule"/>
</dbReference>
<evidence type="ECO:0000313" key="10">
    <source>
        <dbReference type="EMBL" id="BCG37424.1"/>
    </source>
</evidence>
<keyword evidence="1 8" id="KW-0444">Lipid biosynthesis</keyword>
<evidence type="ECO:0000256" key="6">
    <source>
        <dbReference type="ARBA" id="ARBA00023098"/>
    </source>
</evidence>
<reference evidence="12 34" key="6">
    <citation type="submission" date="2019-06" db="EMBL/GenBank/DDBJ databases">
        <authorList>
            <consortium name="NARMS: The National Antimicrobial Resistance Monitoring System"/>
        </authorList>
    </citation>
    <scope>NUCLEOTIDE SEQUENCE [LARGE SCALE GENOMIC DNA]</scope>
    <source>
        <strain evidence="14 37">CVM N19EC0189</strain>
        <strain evidence="12 34">FSIS11921886</strain>
    </source>
</reference>
<evidence type="ECO:0000313" key="11">
    <source>
        <dbReference type="EMBL" id="CAK1208403.1"/>
    </source>
</evidence>
<dbReference type="Proteomes" id="UP000430081">
    <property type="component" value="Unassembled WGS sequence"/>
</dbReference>
<evidence type="ECO:0000313" key="25">
    <source>
        <dbReference type="EMBL" id="VFT69946.1"/>
    </source>
</evidence>
<protein>
    <recommendedName>
        <fullName evidence="8">Holo-[acyl-carrier-protein] synthase</fullName>
        <shortName evidence="8">Holo-ACP synthase</shortName>
        <ecNumber evidence="8">2.7.8.7</ecNumber>
    </recommendedName>
    <alternativeName>
        <fullName evidence="8">4'-phosphopantetheinyl transferase AcpS</fullName>
    </alternativeName>
</protein>
<dbReference type="Proteomes" id="UP000514754">
    <property type="component" value="Chromosome"/>
</dbReference>
<evidence type="ECO:0000256" key="7">
    <source>
        <dbReference type="ARBA" id="ARBA00023160"/>
    </source>
</evidence>
<evidence type="ECO:0000313" key="23">
    <source>
        <dbReference type="EMBL" id="QMO40018.1"/>
    </source>
</evidence>
<evidence type="ECO:0000313" key="35">
    <source>
        <dbReference type="Proteomes" id="UP000524010"/>
    </source>
</evidence>
<dbReference type="EMBL" id="CP057906">
    <property type="protein sequence ID" value="QMO40018.1"/>
    <property type="molecule type" value="Genomic_DNA"/>
</dbReference>
<evidence type="ECO:0000313" key="14">
    <source>
        <dbReference type="EMBL" id="EFH3672139.1"/>
    </source>
</evidence>
<dbReference type="Proteomes" id="UP000775646">
    <property type="component" value="Unassembled WGS sequence"/>
</dbReference>
<dbReference type="Proteomes" id="UP000509260">
    <property type="component" value="Chromosome"/>
</dbReference>
<dbReference type="InterPro" id="IPR004568">
    <property type="entry name" value="Ppantetheine-prot_Trfase_dom"/>
</dbReference>
<evidence type="ECO:0000256" key="2">
    <source>
        <dbReference type="ARBA" id="ARBA00022679"/>
    </source>
</evidence>
<reference evidence="19 29" key="7">
    <citation type="submission" date="2019-08" db="EMBL/GenBank/DDBJ databases">
        <title>Identification of Water Treatment Resistant and Multidrug Resistant Urinary Pathogenic Escherichia coli in Wastewater.</title>
        <authorList>
            <person name="Neumann N."/>
        </authorList>
    </citation>
    <scope>NUCLEOTIDE SEQUENCE [LARGE SCALE GENOMIC DNA]</scope>
    <source>
        <strain evidence="19 29">WU2356</strain>
    </source>
</reference>
<keyword evidence="6 8" id="KW-0443">Lipid metabolism</keyword>
<dbReference type="EMBL" id="AP023197">
    <property type="protein sequence ID" value="BCG37424.1"/>
    <property type="molecule type" value="Genomic_DNA"/>
</dbReference>
<evidence type="ECO:0000313" key="27">
    <source>
        <dbReference type="Proteomes" id="UP000255164"/>
    </source>
</evidence>
<evidence type="ECO:0000256" key="1">
    <source>
        <dbReference type="ARBA" id="ARBA00022516"/>
    </source>
</evidence>
<dbReference type="Proteomes" id="UP001190091">
    <property type="component" value="Unassembled WGS sequence"/>
</dbReference>
<dbReference type="Proteomes" id="UP000392867">
    <property type="component" value="Unassembled WGS sequence"/>
</dbReference>
<evidence type="ECO:0000259" key="9">
    <source>
        <dbReference type="Pfam" id="PF01648"/>
    </source>
</evidence>
<keyword evidence="5 8" id="KW-0460">Magnesium</keyword>
<comment type="similarity">
    <text evidence="8">Belongs to the P-Pant transferase superfamily. AcpS family.</text>
</comment>
<evidence type="ECO:0000313" key="26">
    <source>
        <dbReference type="Proteomes" id="UP000249482"/>
    </source>
</evidence>
<evidence type="ECO:0000313" key="24">
    <source>
        <dbReference type="EMBL" id="STE02514.1"/>
    </source>
</evidence>
<name>A0A0F3U7Z6_ECOLX</name>
<dbReference type="HAMAP" id="MF_00101">
    <property type="entry name" value="AcpS"/>
    <property type="match status" value="1"/>
</dbReference>
<reference evidence="25 28" key="5">
    <citation type="submission" date="2019-03" db="EMBL/GenBank/DDBJ databases">
        <authorList>
            <consortium name="Pathogen Informatics"/>
        </authorList>
    </citation>
    <scope>NUCLEOTIDE SEQUENCE [LARGE SCALE GENOMIC DNA]</scope>
    <source>
        <strain evidence="25 28">NCTC10974</strain>
    </source>
</reference>
<dbReference type="Proteomes" id="UP000524010">
    <property type="component" value="Unassembled WGS sequence"/>
</dbReference>
<gene>
    <name evidence="8 21" type="primary">acpS</name>
    <name evidence="10" type="synonym">acpS2</name>
    <name evidence="24" type="synonym">acpS_1</name>
    <name evidence="25" type="synonym">acpS_2</name>
    <name evidence="17" type="ORF">B6R15_003391</name>
    <name evidence="15" type="ORF">BCB93_001973</name>
    <name evidence="13" type="ORF">BTB68_002522</name>
    <name evidence="16" type="ORF">C719_000697</name>
    <name evidence="22" type="ORF">DNQ45_22010</name>
    <name evidence="14" type="ORF">F9461_02730</name>
    <name evidence="11" type="ORF">FGAF848_11910</name>
    <name evidence="12" type="ORF">FIJ20_21325</name>
    <name evidence="19" type="ORF">FVB16_01270</name>
    <name evidence="21" type="ORF">GQM13_14690</name>
    <name evidence="20" type="ORF">GQM21_14650</name>
    <name evidence="18" type="ORF">HLZ50_01480</name>
    <name evidence="23" type="ORF">HVW43_06780</name>
    <name evidence="24" type="ORF">NCTC10082_00813</name>
    <name evidence="25" type="ORF">NCTC10974_03501</name>
    <name evidence="10" type="ORF">TUM18780_25860</name>
</gene>
<dbReference type="EMBL" id="DABGKZ010000001">
    <property type="protein sequence ID" value="HAJ5148681.1"/>
    <property type="molecule type" value="Genomic_DNA"/>
</dbReference>
<reference evidence="30 31" key="9">
    <citation type="submission" date="2019-12" db="EMBL/GenBank/DDBJ databases">
        <title>Enteriobacteria Tanzani isolates_10432.</title>
        <authorList>
            <person name="Subbiah M."/>
            <person name="Call D."/>
        </authorList>
    </citation>
    <scope>NUCLEOTIDE SEQUENCE [LARGE SCALE GENOMIC DNA]</scope>
    <source>
        <strain evidence="21 30">10432wG7</strain>
        <strain evidence="20 31">10432wG8</strain>
    </source>
</reference>
<dbReference type="SUPFAM" id="SSF56214">
    <property type="entry name" value="4'-phosphopantetheinyl transferase"/>
    <property type="match status" value="1"/>
</dbReference>
<organism evidence="21 30">
    <name type="scientific">Escherichia coli</name>
    <dbReference type="NCBI Taxonomy" id="562"/>
    <lineage>
        <taxon>Bacteria</taxon>
        <taxon>Pseudomonadati</taxon>
        <taxon>Pseudomonadota</taxon>
        <taxon>Gammaproteobacteria</taxon>
        <taxon>Enterobacterales</taxon>
        <taxon>Enterobacteriaceae</taxon>
        <taxon>Escherichia</taxon>
    </lineage>
</organism>
<dbReference type="Proteomes" id="UP000840371">
    <property type="component" value="Unassembled WGS sequence"/>
</dbReference>
<feature type="binding site" evidence="8">
    <location>
        <position position="6"/>
    </location>
    <ligand>
        <name>Mg(2+)</name>
        <dbReference type="ChEBI" id="CHEBI:18420"/>
    </ligand>
</feature>
<dbReference type="Proteomes" id="UP000587626">
    <property type="component" value="Unassembled WGS sequence"/>
</dbReference>
<keyword evidence="4 8" id="KW-0276">Fatty acid metabolism</keyword>
<comment type="subcellular location">
    <subcellularLocation>
        <location evidence="8">Cytoplasm</location>
    </subcellularLocation>
</comment>
<dbReference type="Proteomes" id="UP000534496">
    <property type="component" value="Unassembled WGS sequence"/>
</dbReference>
<dbReference type="EMBL" id="AASVQO010000001">
    <property type="protein sequence ID" value="EFH3672139.1"/>
    <property type="molecule type" value="Genomic_DNA"/>
</dbReference>
<dbReference type="GO" id="GO:0008897">
    <property type="term" value="F:holo-[acyl-carrier-protein] synthase activity"/>
    <property type="evidence" value="ECO:0007669"/>
    <property type="project" value="UniProtKB-UniRule"/>
</dbReference>
<proteinExistence type="inferred from homology"/>
<dbReference type="EC" id="2.7.8.7" evidence="8"/>
<dbReference type="Proteomes" id="UP000358010">
    <property type="component" value="Unassembled WGS sequence"/>
</dbReference>
<reference evidence="13 35" key="10">
    <citation type="submission" date="2020-02" db="EMBL/GenBank/DDBJ databases">
        <authorList>
            <consortium name="PulseNet: The National Subtyping Network for Foodborne Disease Surveillance"/>
            <person name="Tarr C.L."/>
            <person name="Trees E."/>
            <person name="Katz L.S."/>
            <person name="Carleton-Romer H.A."/>
            <person name="Stroika S."/>
            <person name="Kucerova Z."/>
            <person name="Roache K.F."/>
            <person name="Sabol A.L."/>
            <person name="Besser J."/>
            <person name="Gerner-Smidt P."/>
        </authorList>
    </citation>
    <scope>NUCLEOTIDE SEQUENCE [LARGE SCALE GENOMIC DNA]</scope>
    <source>
        <strain evidence="13 35">PNUSAE005278</strain>
    </source>
</reference>
<dbReference type="Pfam" id="PF01648">
    <property type="entry name" value="ACPS"/>
    <property type="match status" value="1"/>
</dbReference>
<evidence type="ECO:0000313" key="36">
    <source>
        <dbReference type="Proteomes" id="UP000527548"/>
    </source>
</evidence>
<evidence type="ECO:0000313" key="17">
    <source>
        <dbReference type="EMBL" id="EFM7862104.1"/>
    </source>
</evidence>
<evidence type="ECO:0000313" key="29">
    <source>
        <dbReference type="Proteomes" id="UP000392867"/>
    </source>
</evidence>
<feature type="binding site" evidence="8">
    <location>
        <position position="55"/>
    </location>
    <ligand>
        <name>Mg(2+)</name>
        <dbReference type="ChEBI" id="CHEBI:18420"/>
    </ligand>
</feature>
<evidence type="ECO:0000313" key="21">
    <source>
        <dbReference type="EMBL" id="MWL04683.1"/>
    </source>
</evidence>
<dbReference type="Gene3D" id="3.90.470.20">
    <property type="entry name" value="4'-phosphopantetheinyl transferase domain"/>
    <property type="match status" value="1"/>
</dbReference>
<reference evidence="10 32" key="12">
    <citation type="submission" date="2020-06" db="EMBL/GenBank/DDBJ databases">
        <title>Whole-genome sequencing of blaNDM-5 positive Escherichia coli isolated from a Japanese patient with no history of travel abroad.</title>
        <authorList>
            <person name="Ito Y."/>
            <person name="Aoki K."/>
            <person name="Nakayama N."/>
            <person name="Ohtsuka M."/>
            <person name="Ota M."/>
            <person name="Kaneko N."/>
            <person name="Yoshida M."/>
            <person name="Ishii Y."/>
            <person name="Tateda K."/>
            <person name="Matsuse H."/>
        </authorList>
    </citation>
    <scope>NUCLEOTIDE SEQUENCE [LARGE SCALE GENOMIC DNA]</scope>
    <source>
        <strain evidence="10 32">TUM18780</strain>
    </source>
</reference>
<dbReference type="InterPro" id="IPR008278">
    <property type="entry name" value="4-PPantetheinyl_Trfase_dom"/>
</dbReference>
<keyword evidence="7 8" id="KW-0275">Fatty acid biosynthesis</keyword>
<dbReference type="EMBL" id="QKWZ01000671">
    <property type="protein sequence ID" value="PZT64531.1"/>
    <property type="molecule type" value="Genomic_DNA"/>
</dbReference>
<reference evidence="24 27" key="3">
    <citation type="submission" date="2018-06" db="EMBL/GenBank/DDBJ databases">
        <authorList>
            <consortium name="Pathogen Informatics"/>
            <person name="Doyle S."/>
        </authorList>
    </citation>
    <scope>NUCLEOTIDE SEQUENCE [LARGE SCALE GENOMIC DNA]</scope>
    <source>
        <strain evidence="24 27">NCTC10082</strain>
    </source>
</reference>
<reference evidence="18" key="8">
    <citation type="submission" date="2019-11" db="EMBL/GenBank/DDBJ databases">
        <authorList>
            <consortium name="NCBI Pathogen Detection Project"/>
        </authorList>
    </citation>
    <scope>NUCLEOTIDE SEQUENCE</scope>
    <source>
        <strain evidence="18">Ecoli[ST-219]</strain>
    </source>
</reference>
<dbReference type="EMBL" id="AASRHK010000023">
    <property type="protein sequence ID" value="EFF8954569.1"/>
    <property type="molecule type" value="Genomic_DNA"/>
</dbReference>
<evidence type="ECO:0000256" key="3">
    <source>
        <dbReference type="ARBA" id="ARBA00022723"/>
    </source>
</evidence>
<dbReference type="Proteomes" id="UP000462271">
    <property type="component" value="Unassembled WGS sequence"/>
</dbReference>
<dbReference type="EMBL" id="WTML01000049">
    <property type="protein sequence ID" value="MWK98421.1"/>
    <property type="molecule type" value="Genomic_DNA"/>
</dbReference>
<dbReference type="GO" id="GO:0005737">
    <property type="term" value="C:cytoplasm"/>
    <property type="evidence" value="ECO:0007669"/>
    <property type="project" value="UniProtKB-SubCell"/>
</dbReference>
<reference evidence="23 33" key="11">
    <citation type="submission" date="2020-06" db="EMBL/GenBank/DDBJ databases">
        <title>REHAB project genomes.</title>
        <authorList>
            <person name="Shaw L.P."/>
        </authorList>
    </citation>
    <scope>NUCLEOTIDE SEQUENCE [LARGE SCALE GENOMIC DNA]</scope>
    <source>
        <strain evidence="23 33">RHB10-C12</strain>
    </source>
</reference>
<evidence type="ECO:0000313" key="33">
    <source>
        <dbReference type="Proteomes" id="UP000514754"/>
    </source>
</evidence>
<evidence type="ECO:0000313" key="32">
    <source>
        <dbReference type="Proteomes" id="UP000509260"/>
    </source>
</evidence>
<dbReference type="Proteomes" id="UP000249482">
    <property type="component" value="Unassembled WGS sequence"/>
</dbReference>
<keyword evidence="8" id="KW-0963">Cytoplasm</keyword>
<reference evidence="11" key="13">
    <citation type="submission" date="2023-10" db="EMBL/GenBank/DDBJ databases">
        <authorList>
            <person name="Leclercq S."/>
        </authorList>
    </citation>
    <scope>NUCLEOTIDE SEQUENCE</scope>
    <source>
        <strain evidence="11">F848</strain>
    </source>
</reference>
<evidence type="ECO:0000313" key="28">
    <source>
        <dbReference type="Proteomes" id="UP000358010"/>
    </source>
</evidence>
<dbReference type="InterPro" id="IPR037143">
    <property type="entry name" value="4-PPantetheinyl_Trfase_dom_sf"/>
</dbReference>
<comment type="function">
    <text evidence="8">Transfers the 4'-phosphopantetheine moiety from coenzyme A to a Ser of acyl-carrier-protein.</text>
</comment>
<evidence type="ECO:0000313" key="12">
    <source>
        <dbReference type="EMBL" id="EFB2194709.1"/>
    </source>
</evidence>
<evidence type="ECO:0000313" key="30">
    <source>
        <dbReference type="Proteomes" id="UP000430081"/>
    </source>
</evidence>
<evidence type="ECO:0000313" key="31">
    <source>
        <dbReference type="Proteomes" id="UP000462271"/>
    </source>
</evidence>
<reference evidence="18" key="1">
    <citation type="journal article" date="2018" name="Genome Biol.">
        <title>SKESA: strategic k-mer extension for scrupulous assemblies.</title>
        <authorList>
            <person name="Souvorov A."/>
            <person name="Agarwala R."/>
            <person name="Lipman D.J."/>
        </authorList>
    </citation>
    <scope>NUCLEOTIDE SEQUENCE [LARGE SCALE GENOMIC DNA]</scope>
    <source>
        <strain evidence="18">Ecoli[ST-219]</strain>
        <strain>ecoli[ST-219]</strain>
    </source>
</reference>
<dbReference type="EMBL" id="AATLXB010000045">
    <property type="protein sequence ID" value="EFM7862104.1"/>
    <property type="molecule type" value="Genomic_DNA"/>
</dbReference>
<evidence type="ECO:0000256" key="4">
    <source>
        <dbReference type="ARBA" id="ARBA00022832"/>
    </source>
</evidence>
<evidence type="ECO:0000313" key="18">
    <source>
        <dbReference type="EMBL" id="HAJ5148681.1"/>
    </source>
</evidence>
<dbReference type="InterPro" id="IPR002582">
    <property type="entry name" value="ACPS"/>
</dbReference>
<dbReference type="AlphaFoldDB" id="A0A0F3U7Z6"/>
<dbReference type="Proteomes" id="UP000519859">
    <property type="component" value="Unassembled WGS sequence"/>
</dbReference>